<dbReference type="InterPro" id="IPR016439">
    <property type="entry name" value="Lag1/Lac1-like"/>
</dbReference>
<dbReference type="PANTHER" id="PTHR12560">
    <property type="entry name" value="LONGEVITY ASSURANCE FACTOR 1 LAG1"/>
    <property type="match status" value="1"/>
</dbReference>
<comment type="similarity">
    <text evidence="2">Belongs to the sphingosine N-acyltransferase family.</text>
</comment>
<feature type="transmembrane region" description="Helical" evidence="7">
    <location>
        <begin position="239"/>
        <end position="263"/>
    </location>
</feature>
<dbReference type="SMART" id="SM00724">
    <property type="entry name" value="TLC"/>
    <property type="match status" value="1"/>
</dbReference>
<evidence type="ECO:0000313" key="9">
    <source>
        <dbReference type="EMBL" id="RKP31488.1"/>
    </source>
</evidence>
<evidence type="ECO:0000256" key="3">
    <source>
        <dbReference type="ARBA" id="ARBA00022692"/>
    </source>
</evidence>
<sequence>MSVLKFIDRNQVSITRNLLMALYVCHYAGAKYNISQLHKHSSRFLHLLYAVEKEGGKTVYDIGSYDAYYVVYWVVLLTFMRAVLMQHVFDPIAKHVFAISSRKARVRFSEQSWSAVYYLASFALGLYLYYHSPHYHNIENIFIGWPHDRMSGLFKEYYLISTAFWLQQMVVLHIELRRKDHYQMFCHHIITCLLVIGSYYYYFSRIGNLILILMDSVDVFLSTAKILKYSRFTHACDAMFVFFSIAWVILRHGVYNYLFYITYFRAASLMESSNCSVVGSSLKRCWTQPILNFFFALLGGLQLITLVWLWMIIRVVRNFAQGNNAEDVRSDDNDTDTE</sequence>
<dbReference type="InterPro" id="IPR006634">
    <property type="entry name" value="TLC-dom"/>
</dbReference>
<feature type="domain" description="TLC" evidence="8">
    <location>
        <begin position="106"/>
        <end position="321"/>
    </location>
</feature>
<feature type="transmembrane region" description="Helical" evidence="7">
    <location>
        <begin position="185"/>
        <end position="203"/>
    </location>
</feature>
<dbReference type="AlphaFoldDB" id="A0A4P9ZF94"/>
<evidence type="ECO:0000256" key="2">
    <source>
        <dbReference type="ARBA" id="ARBA00009808"/>
    </source>
</evidence>
<keyword evidence="3 6" id="KW-0812">Transmembrane</keyword>
<dbReference type="PANTHER" id="PTHR12560:SF0">
    <property type="entry name" value="LD18904P"/>
    <property type="match status" value="1"/>
</dbReference>
<evidence type="ECO:0000256" key="7">
    <source>
        <dbReference type="SAM" id="Phobius"/>
    </source>
</evidence>
<feature type="transmembrane region" description="Helical" evidence="7">
    <location>
        <begin position="290"/>
        <end position="313"/>
    </location>
</feature>
<dbReference type="OrthoDB" id="537032at2759"/>
<keyword evidence="10" id="KW-1185">Reference proteome</keyword>
<dbReference type="PIRSF" id="PIRSF005225">
    <property type="entry name" value="LAG1_LAC1"/>
    <property type="match status" value="1"/>
</dbReference>
<feature type="transmembrane region" description="Helical" evidence="7">
    <location>
        <begin position="67"/>
        <end position="84"/>
    </location>
</feature>
<gene>
    <name evidence="9" type="ORF">METBISCDRAFT_10243</name>
</gene>
<evidence type="ECO:0000256" key="4">
    <source>
        <dbReference type="ARBA" id="ARBA00022989"/>
    </source>
</evidence>
<feature type="transmembrane region" description="Helical" evidence="7">
    <location>
        <begin position="112"/>
        <end position="130"/>
    </location>
</feature>
<dbReference type="EMBL" id="ML004441">
    <property type="protein sequence ID" value="RKP31488.1"/>
    <property type="molecule type" value="Genomic_DNA"/>
</dbReference>
<keyword evidence="4 7" id="KW-1133">Transmembrane helix</keyword>
<protein>
    <submittedName>
        <fullName evidence="9">Longevity assurance proteins LAG1/LAC1</fullName>
    </submittedName>
</protein>
<organism evidence="9 10">
    <name type="scientific">Metschnikowia bicuspidata</name>
    <dbReference type="NCBI Taxonomy" id="27322"/>
    <lineage>
        <taxon>Eukaryota</taxon>
        <taxon>Fungi</taxon>
        <taxon>Dikarya</taxon>
        <taxon>Ascomycota</taxon>
        <taxon>Saccharomycotina</taxon>
        <taxon>Pichiomycetes</taxon>
        <taxon>Metschnikowiaceae</taxon>
        <taxon>Metschnikowia</taxon>
    </lineage>
</organism>
<reference evidence="10" key="1">
    <citation type="journal article" date="2018" name="Nat. Microbiol.">
        <title>Leveraging single-cell genomics to expand the fungal tree of life.</title>
        <authorList>
            <person name="Ahrendt S.R."/>
            <person name="Quandt C.A."/>
            <person name="Ciobanu D."/>
            <person name="Clum A."/>
            <person name="Salamov A."/>
            <person name="Andreopoulos B."/>
            <person name="Cheng J.F."/>
            <person name="Woyke T."/>
            <person name="Pelin A."/>
            <person name="Henrissat B."/>
            <person name="Reynolds N.K."/>
            <person name="Benny G.L."/>
            <person name="Smith M.E."/>
            <person name="James T.Y."/>
            <person name="Grigoriev I.V."/>
        </authorList>
    </citation>
    <scope>NUCLEOTIDE SEQUENCE [LARGE SCALE GENOMIC DNA]</scope>
    <source>
        <strain evidence="10">Baker2002</strain>
    </source>
</reference>
<evidence type="ECO:0000256" key="5">
    <source>
        <dbReference type="ARBA" id="ARBA00023136"/>
    </source>
</evidence>
<dbReference type="GO" id="GO:0016020">
    <property type="term" value="C:membrane"/>
    <property type="evidence" value="ECO:0007669"/>
    <property type="project" value="UniProtKB-SubCell"/>
</dbReference>
<name>A0A4P9ZF94_9ASCO</name>
<accession>A0A4P9ZF94</accession>
<evidence type="ECO:0000313" key="10">
    <source>
        <dbReference type="Proteomes" id="UP000268321"/>
    </source>
</evidence>
<comment type="subcellular location">
    <subcellularLocation>
        <location evidence="1">Membrane</location>
        <topology evidence="1">Multi-pass membrane protein</topology>
    </subcellularLocation>
</comment>
<feature type="non-terminal residue" evidence="9">
    <location>
        <position position="338"/>
    </location>
</feature>
<dbReference type="GO" id="GO:0050291">
    <property type="term" value="F:sphingosine N-acyltransferase activity"/>
    <property type="evidence" value="ECO:0007669"/>
    <property type="project" value="InterPro"/>
</dbReference>
<evidence type="ECO:0000256" key="6">
    <source>
        <dbReference type="PROSITE-ProRule" id="PRU00205"/>
    </source>
</evidence>
<proteinExistence type="inferred from homology"/>
<keyword evidence="5 6" id="KW-0472">Membrane</keyword>
<dbReference type="GO" id="GO:0046513">
    <property type="term" value="P:ceramide biosynthetic process"/>
    <property type="evidence" value="ECO:0007669"/>
    <property type="project" value="InterPro"/>
</dbReference>
<dbReference type="Proteomes" id="UP000268321">
    <property type="component" value="Unassembled WGS sequence"/>
</dbReference>
<dbReference type="PROSITE" id="PS50922">
    <property type="entry name" value="TLC"/>
    <property type="match status" value="1"/>
</dbReference>
<evidence type="ECO:0000256" key="1">
    <source>
        <dbReference type="ARBA" id="ARBA00004141"/>
    </source>
</evidence>
<evidence type="ECO:0000259" key="8">
    <source>
        <dbReference type="PROSITE" id="PS50922"/>
    </source>
</evidence>
<dbReference type="Pfam" id="PF03798">
    <property type="entry name" value="TRAM_LAG1_CLN8"/>
    <property type="match status" value="1"/>
</dbReference>